<gene>
    <name evidence="1" type="ORF">L6452_19191</name>
</gene>
<sequence>MNACSSSSTADVLNYIERSSLISNGQHIKAEVVDTLFEDSRDYRIVTEIDRNARWPDDLEDDRFIPTGQTSLLYNNHHVSNKQDVEILGAMKSNGQVSQTILEDEDEDFEYVGATPIGSKFWYPNVDVSLKPKVGDYYESVEACNDVCAFCDYNRLLLELH</sequence>
<dbReference type="Proteomes" id="UP001055879">
    <property type="component" value="Linkage Group LG06"/>
</dbReference>
<dbReference type="EMBL" id="CM042052">
    <property type="protein sequence ID" value="KAI3718326.1"/>
    <property type="molecule type" value="Genomic_DNA"/>
</dbReference>
<accession>A0ACB9B7W5</accession>
<reference evidence="1 2" key="2">
    <citation type="journal article" date="2022" name="Mol. Ecol. Resour.">
        <title>The genomes of chicory, endive, great burdock and yacon provide insights into Asteraceae paleo-polyploidization history and plant inulin production.</title>
        <authorList>
            <person name="Fan W."/>
            <person name="Wang S."/>
            <person name="Wang H."/>
            <person name="Wang A."/>
            <person name="Jiang F."/>
            <person name="Liu H."/>
            <person name="Zhao H."/>
            <person name="Xu D."/>
            <person name="Zhang Y."/>
        </authorList>
    </citation>
    <scope>NUCLEOTIDE SEQUENCE [LARGE SCALE GENOMIC DNA]</scope>
    <source>
        <strain evidence="2">cv. Niubang</strain>
    </source>
</reference>
<proteinExistence type="predicted"/>
<evidence type="ECO:0000313" key="1">
    <source>
        <dbReference type="EMBL" id="KAI3718326.1"/>
    </source>
</evidence>
<evidence type="ECO:0000313" key="2">
    <source>
        <dbReference type="Proteomes" id="UP001055879"/>
    </source>
</evidence>
<comment type="caution">
    <text evidence="1">The sequence shown here is derived from an EMBL/GenBank/DDBJ whole genome shotgun (WGS) entry which is preliminary data.</text>
</comment>
<keyword evidence="2" id="KW-1185">Reference proteome</keyword>
<organism evidence="1 2">
    <name type="scientific">Arctium lappa</name>
    <name type="common">Greater burdock</name>
    <name type="synonym">Lappa major</name>
    <dbReference type="NCBI Taxonomy" id="4217"/>
    <lineage>
        <taxon>Eukaryota</taxon>
        <taxon>Viridiplantae</taxon>
        <taxon>Streptophyta</taxon>
        <taxon>Embryophyta</taxon>
        <taxon>Tracheophyta</taxon>
        <taxon>Spermatophyta</taxon>
        <taxon>Magnoliopsida</taxon>
        <taxon>eudicotyledons</taxon>
        <taxon>Gunneridae</taxon>
        <taxon>Pentapetalae</taxon>
        <taxon>asterids</taxon>
        <taxon>campanulids</taxon>
        <taxon>Asterales</taxon>
        <taxon>Asteraceae</taxon>
        <taxon>Carduoideae</taxon>
        <taxon>Cardueae</taxon>
        <taxon>Arctiinae</taxon>
        <taxon>Arctium</taxon>
    </lineage>
</organism>
<protein>
    <submittedName>
        <fullName evidence="1">Uncharacterized protein</fullName>
    </submittedName>
</protein>
<name>A0ACB9B7W5_ARCLA</name>
<reference evidence="2" key="1">
    <citation type="journal article" date="2022" name="Mol. Ecol. Resour.">
        <title>The genomes of chicory, endive, great burdock and yacon provide insights into Asteraceae palaeo-polyploidization history and plant inulin production.</title>
        <authorList>
            <person name="Fan W."/>
            <person name="Wang S."/>
            <person name="Wang H."/>
            <person name="Wang A."/>
            <person name="Jiang F."/>
            <person name="Liu H."/>
            <person name="Zhao H."/>
            <person name="Xu D."/>
            <person name="Zhang Y."/>
        </authorList>
    </citation>
    <scope>NUCLEOTIDE SEQUENCE [LARGE SCALE GENOMIC DNA]</scope>
    <source>
        <strain evidence="2">cv. Niubang</strain>
    </source>
</reference>